<evidence type="ECO:0000313" key="2">
    <source>
        <dbReference type="Proteomes" id="UP001152320"/>
    </source>
</evidence>
<dbReference type="OrthoDB" id="419189at2759"/>
<reference evidence="1" key="1">
    <citation type="submission" date="2021-10" db="EMBL/GenBank/DDBJ databases">
        <title>Tropical sea cucumber genome reveals ecological adaptation and Cuvierian tubules defense mechanism.</title>
        <authorList>
            <person name="Chen T."/>
        </authorList>
    </citation>
    <scope>NUCLEOTIDE SEQUENCE</scope>
    <source>
        <strain evidence="1">Nanhai2018</strain>
        <tissue evidence="1">Muscle</tissue>
    </source>
</reference>
<dbReference type="AlphaFoldDB" id="A0A9Q1BLM4"/>
<sequence>MLYKIQRVQNYAAKLVANKNRSFPSLGLLKELHCLPVLYRNRFKILLLVYKALHNMAPLYLSNMFSFKKTKYVLRSETILNLVVPRYRSTFGRVGK</sequence>
<evidence type="ECO:0000313" key="1">
    <source>
        <dbReference type="EMBL" id="KAJ8028901.1"/>
    </source>
</evidence>
<proteinExistence type="predicted"/>
<comment type="caution">
    <text evidence="1">The sequence shown here is derived from an EMBL/GenBank/DDBJ whole genome shotgun (WGS) entry which is preliminary data.</text>
</comment>
<gene>
    <name evidence="1" type="ORF">HOLleu_28155</name>
</gene>
<name>A0A9Q1BLM4_HOLLE</name>
<protein>
    <submittedName>
        <fullName evidence="1">Uncharacterized protein</fullName>
    </submittedName>
</protein>
<organism evidence="1 2">
    <name type="scientific">Holothuria leucospilota</name>
    <name type="common">Black long sea cucumber</name>
    <name type="synonym">Mertensiothuria leucospilota</name>
    <dbReference type="NCBI Taxonomy" id="206669"/>
    <lineage>
        <taxon>Eukaryota</taxon>
        <taxon>Metazoa</taxon>
        <taxon>Echinodermata</taxon>
        <taxon>Eleutherozoa</taxon>
        <taxon>Echinozoa</taxon>
        <taxon>Holothuroidea</taxon>
        <taxon>Aspidochirotacea</taxon>
        <taxon>Aspidochirotida</taxon>
        <taxon>Holothuriidae</taxon>
        <taxon>Holothuria</taxon>
    </lineage>
</organism>
<keyword evidence="2" id="KW-1185">Reference proteome</keyword>
<accession>A0A9Q1BLM4</accession>
<dbReference type="Proteomes" id="UP001152320">
    <property type="component" value="Chromosome 14"/>
</dbReference>
<dbReference type="EMBL" id="JAIZAY010000014">
    <property type="protein sequence ID" value="KAJ8028901.1"/>
    <property type="molecule type" value="Genomic_DNA"/>
</dbReference>